<sequence length="193" mass="21710">MPRTKQFDEKEVLNKAMELFWEKGFHATSMQELVSHLGINRASLYDTFGGKEKLFNRAFQEYRNESGDMVKGLLAGEVSVKQGFEKLFDFAIEEAVKDDARKGCFVVNTTTELIPGDPNIHDILRGNMDQVAELFSTHIQKGINQGEINASKNARDIGLMLFAFYNGLRVVSKIDTDPDKLKDMVQAALSVLD</sequence>
<dbReference type="Gene3D" id="1.10.10.60">
    <property type="entry name" value="Homeodomain-like"/>
    <property type="match status" value="1"/>
</dbReference>
<dbReference type="SUPFAM" id="SSF48498">
    <property type="entry name" value="Tetracyclin repressor-like, C-terminal domain"/>
    <property type="match status" value="1"/>
</dbReference>
<dbReference type="PRINTS" id="PR00455">
    <property type="entry name" value="HTHTETR"/>
</dbReference>
<dbReference type="GO" id="GO:0003677">
    <property type="term" value="F:DNA binding"/>
    <property type="evidence" value="ECO:0007669"/>
    <property type="project" value="UniProtKB-UniRule"/>
</dbReference>
<evidence type="ECO:0000256" key="2">
    <source>
        <dbReference type="ARBA" id="ARBA00023125"/>
    </source>
</evidence>
<dbReference type="PANTHER" id="PTHR47506:SF1">
    <property type="entry name" value="HTH-TYPE TRANSCRIPTIONAL REGULATOR YJDC"/>
    <property type="match status" value="1"/>
</dbReference>
<evidence type="ECO:0000313" key="7">
    <source>
        <dbReference type="Proteomes" id="UP000291981"/>
    </source>
</evidence>
<keyword evidence="7" id="KW-1185">Reference proteome</keyword>
<dbReference type="OrthoDB" id="9795242at2"/>
<accession>A0A4Q8QFF4</accession>
<evidence type="ECO:0000259" key="5">
    <source>
        <dbReference type="PROSITE" id="PS50977"/>
    </source>
</evidence>
<dbReference type="InterPro" id="IPR036271">
    <property type="entry name" value="Tet_transcr_reg_TetR-rel_C_sf"/>
</dbReference>
<dbReference type="InterPro" id="IPR001647">
    <property type="entry name" value="HTH_TetR"/>
</dbReference>
<dbReference type="SUPFAM" id="SSF46689">
    <property type="entry name" value="Homeodomain-like"/>
    <property type="match status" value="1"/>
</dbReference>
<comment type="caution">
    <text evidence="6">The sequence shown here is derived from an EMBL/GenBank/DDBJ whole genome shotgun (WGS) entry which is preliminary data.</text>
</comment>
<organism evidence="6 7">
    <name type="scientific">Flagellimonas allohymeniacidonis</name>
    <dbReference type="NCBI Taxonomy" id="2517819"/>
    <lineage>
        <taxon>Bacteria</taxon>
        <taxon>Pseudomonadati</taxon>
        <taxon>Bacteroidota</taxon>
        <taxon>Flavobacteriia</taxon>
        <taxon>Flavobacteriales</taxon>
        <taxon>Flavobacteriaceae</taxon>
        <taxon>Flagellimonas</taxon>
    </lineage>
</organism>
<evidence type="ECO:0000256" key="4">
    <source>
        <dbReference type="PROSITE-ProRule" id="PRU00335"/>
    </source>
</evidence>
<dbReference type="Pfam" id="PF16925">
    <property type="entry name" value="TetR_C_13"/>
    <property type="match status" value="1"/>
</dbReference>
<dbReference type="Proteomes" id="UP000291981">
    <property type="component" value="Unassembled WGS sequence"/>
</dbReference>
<dbReference type="PROSITE" id="PS50977">
    <property type="entry name" value="HTH_TETR_2"/>
    <property type="match status" value="1"/>
</dbReference>
<gene>
    <name evidence="6" type="ORF">EW142_11360</name>
</gene>
<keyword evidence="3" id="KW-0804">Transcription</keyword>
<reference evidence="6 7" key="1">
    <citation type="submission" date="2019-02" db="EMBL/GenBank/DDBJ databases">
        <title>Draft genome sequence of Muricauda sp. 176CP4-71.</title>
        <authorList>
            <person name="Park J.-S."/>
        </authorList>
    </citation>
    <scope>NUCLEOTIDE SEQUENCE [LARGE SCALE GENOMIC DNA]</scope>
    <source>
        <strain evidence="6 7">176CP4-71</strain>
    </source>
</reference>
<dbReference type="EMBL" id="SGIU01000002">
    <property type="protein sequence ID" value="TAI47273.1"/>
    <property type="molecule type" value="Genomic_DNA"/>
</dbReference>
<feature type="domain" description="HTH tetR-type" evidence="5">
    <location>
        <begin position="6"/>
        <end position="66"/>
    </location>
</feature>
<dbReference type="Gene3D" id="1.10.357.10">
    <property type="entry name" value="Tetracycline Repressor, domain 2"/>
    <property type="match status" value="1"/>
</dbReference>
<keyword evidence="1" id="KW-0805">Transcription regulation</keyword>
<proteinExistence type="predicted"/>
<dbReference type="PANTHER" id="PTHR47506">
    <property type="entry name" value="TRANSCRIPTIONAL REGULATORY PROTEIN"/>
    <property type="match status" value="1"/>
</dbReference>
<keyword evidence="2 4" id="KW-0238">DNA-binding</keyword>
<evidence type="ECO:0000256" key="3">
    <source>
        <dbReference type="ARBA" id="ARBA00023163"/>
    </source>
</evidence>
<dbReference type="InterPro" id="IPR011075">
    <property type="entry name" value="TetR_C"/>
</dbReference>
<protein>
    <submittedName>
        <fullName evidence="6">TetR/AcrR family transcriptional regulator</fullName>
    </submittedName>
</protein>
<dbReference type="AlphaFoldDB" id="A0A4Q8QFF4"/>
<dbReference type="InterPro" id="IPR009057">
    <property type="entry name" value="Homeodomain-like_sf"/>
</dbReference>
<dbReference type="Pfam" id="PF00440">
    <property type="entry name" value="TetR_N"/>
    <property type="match status" value="1"/>
</dbReference>
<evidence type="ECO:0000313" key="6">
    <source>
        <dbReference type="EMBL" id="TAI47273.1"/>
    </source>
</evidence>
<evidence type="ECO:0000256" key="1">
    <source>
        <dbReference type="ARBA" id="ARBA00023015"/>
    </source>
</evidence>
<feature type="DNA-binding region" description="H-T-H motif" evidence="4">
    <location>
        <begin position="29"/>
        <end position="48"/>
    </location>
</feature>
<name>A0A4Q8QFF4_9FLAO</name>
<dbReference type="RefSeq" id="WP_130613933.1">
    <property type="nucleotide sequence ID" value="NZ_SGIU01000002.1"/>
</dbReference>